<dbReference type="RefSeq" id="WP_119115533.1">
    <property type="nucleotide sequence ID" value="NZ_QWVS01000002.1"/>
</dbReference>
<dbReference type="EMBL" id="QWVS01000002">
    <property type="protein sequence ID" value="RID89425.1"/>
    <property type="molecule type" value="Genomic_DNA"/>
</dbReference>
<evidence type="ECO:0000313" key="2">
    <source>
        <dbReference type="Proteomes" id="UP000266016"/>
    </source>
</evidence>
<dbReference type="AlphaFoldDB" id="A0A398BGF2"/>
<sequence>MNALSAYIEHNSRELPRKTLKAGLWMDESFDWYSEEDMMSHPEGGVRTLLQSFTKQKIMYSKFTIKNTTLEVKSPKVFFQYENAFERQAVAFYSPHEQAIMHVAPNSVALLGGVMKGKGIAQYCIQGKGGLYENGCFKSLREGLLFYSPLAKGQVTSIFTLESEILPLECVEVVAWAIHADTKEEAQFLNRELFQAIQKEF</sequence>
<reference evidence="1 2" key="1">
    <citation type="submission" date="2018-08" db="EMBL/GenBank/DDBJ databases">
        <title>Bacillus jemisoniae sp. nov., Bacillus chryseoplanitiae sp. nov., Bacillus resnikiae sp. nov., and Bacillus frankliniae sp. nov., isolated from Viking spacecraft and associated surfaces.</title>
        <authorList>
            <person name="Seuylemezian A."/>
            <person name="Vaishampayan P."/>
        </authorList>
    </citation>
    <scope>NUCLEOTIDE SEQUENCE [LARGE SCALE GENOMIC DNA]</scope>
    <source>
        <strain evidence="1 2">MA001</strain>
    </source>
</reference>
<keyword evidence="2" id="KW-1185">Reference proteome</keyword>
<name>A0A398BGF2_9BACI</name>
<evidence type="ECO:0000313" key="1">
    <source>
        <dbReference type="EMBL" id="RID89425.1"/>
    </source>
</evidence>
<organism evidence="1 2">
    <name type="scientific">Peribacillus asahii</name>
    <dbReference type="NCBI Taxonomy" id="228899"/>
    <lineage>
        <taxon>Bacteria</taxon>
        <taxon>Bacillati</taxon>
        <taxon>Bacillota</taxon>
        <taxon>Bacilli</taxon>
        <taxon>Bacillales</taxon>
        <taxon>Bacillaceae</taxon>
        <taxon>Peribacillus</taxon>
    </lineage>
</organism>
<protein>
    <submittedName>
        <fullName evidence="1">Uncharacterized protein</fullName>
    </submittedName>
</protein>
<accession>A0A398BGF2</accession>
<dbReference type="Proteomes" id="UP000266016">
    <property type="component" value="Unassembled WGS sequence"/>
</dbReference>
<proteinExistence type="predicted"/>
<comment type="caution">
    <text evidence="1">The sequence shown here is derived from an EMBL/GenBank/DDBJ whole genome shotgun (WGS) entry which is preliminary data.</text>
</comment>
<gene>
    <name evidence="1" type="ORF">D1953_02365</name>
</gene>